<dbReference type="SUPFAM" id="SSF51735">
    <property type="entry name" value="NAD(P)-binding Rossmann-fold domains"/>
    <property type="match status" value="1"/>
</dbReference>
<dbReference type="Pfam" id="PF22725">
    <property type="entry name" value="GFO_IDH_MocA_C3"/>
    <property type="match status" value="1"/>
</dbReference>
<dbReference type="Proteomes" id="UP000675379">
    <property type="component" value="Unassembled WGS sequence"/>
</dbReference>
<evidence type="ECO:0000313" key="4">
    <source>
        <dbReference type="Proteomes" id="UP000675379"/>
    </source>
</evidence>
<dbReference type="InterPro" id="IPR000683">
    <property type="entry name" value="Gfo/Idh/MocA-like_OxRdtase_N"/>
</dbReference>
<dbReference type="PANTHER" id="PTHR43377">
    <property type="entry name" value="BILIVERDIN REDUCTASE A"/>
    <property type="match status" value="1"/>
</dbReference>
<organism evidence="3 4">
    <name type="scientific">Proteiniclasticum sediminis</name>
    <dbReference type="NCBI Taxonomy" id="2804028"/>
    <lineage>
        <taxon>Bacteria</taxon>
        <taxon>Bacillati</taxon>
        <taxon>Bacillota</taxon>
        <taxon>Clostridia</taxon>
        <taxon>Eubacteriales</taxon>
        <taxon>Clostridiaceae</taxon>
        <taxon>Proteiniclasticum</taxon>
    </lineage>
</organism>
<sequence>MLKIAIVGVGGMGQVHAANYTKIAGCQVVATVNNSEAGMAKAKEMNLPSYSTLSELVAQVEVDVVDICTPTFKHKELVLEALELEKHVIVEKPMALHEADAREMFAKAREKGRLLFVAQVLQFTKEVEILRTLVRENTLGKPLDGYFERLAGRPEWSQGGWLFDKEKSGVLPFDLHVHDLDIIVSLFGEPMEVSYTFSKGEKSDMAEQYRFVYLYPDKTMAAEAAWYNADFPFTARWRVYFEEGLLVQDGQNLTLYQKGKEPMVYDTTEEILVSTGINLPPTGMFHRELSHFLHCIREGIPSPVVLEEQILTTIKLLERITF</sequence>
<dbReference type="InterPro" id="IPR051450">
    <property type="entry name" value="Gfo/Idh/MocA_Oxidoreductases"/>
</dbReference>
<feature type="domain" description="GFO/IDH/MocA-like oxidoreductase" evidence="2">
    <location>
        <begin position="130"/>
        <end position="246"/>
    </location>
</feature>
<name>A0A941HP40_9CLOT</name>
<dbReference type="GO" id="GO:0000166">
    <property type="term" value="F:nucleotide binding"/>
    <property type="evidence" value="ECO:0007669"/>
    <property type="project" value="InterPro"/>
</dbReference>
<dbReference type="Gene3D" id="3.40.50.720">
    <property type="entry name" value="NAD(P)-binding Rossmann-like Domain"/>
    <property type="match status" value="1"/>
</dbReference>
<dbReference type="Gene3D" id="3.30.360.10">
    <property type="entry name" value="Dihydrodipicolinate Reductase, domain 2"/>
    <property type="match status" value="1"/>
</dbReference>
<dbReference type="InterPro" id="IPR055170">
    <property type="entry name" value="GFO_IDH_MocA-like_dom"/>
</dbReference>
<evidence type="ECO:0000313" key="3">
    <source>
        <dbReference type="EMBL" id="MBR0575096.1"/>
    </source>
</evidence>
<dbReference type="InterPro" id="IPR036291">
    <property type="entry name" value="NAD(P)-bd_dom_sf"/>
</dbReference>
<keyword evidence="4" id="KW-1185">Reference proteome</keyword>
<gene>
    <name evidence="3" type="ORF">KCG48_01955</name>
</gene>
<dbReference type="AlphaFoldDB" id="A0A941HP40"/>
<accession>A0A941HP40</accession>
<protein>
    <submittedName>
        <fullName evidence="3">Gfo/Idh/MocA family oxidoreductase</fullName>
    </submittedName>
</protein>
<dbReference type="Pfam" id="PF01408">
    <property type="entry name" value="GFO_IDH_MocA"/>
    <property type="match status" value="1"/>
</dbReference>
<proteinExistence type="predicted"/>
<dbReference type="EMBL" id="JAGSCS010000002">
    <property type="protein sequence ID" value="MBR0575096.1"/>
    <property type="molecule type" value="Genomic_DNA"/>
</dbReference>
<reference evidence="3" key="1">
    <citation type="submission" date="2021-04" db="EMBL/GenBank/DDBJ databases">
        <title>Proteiniclasticum sedimins sp. nov., an obligate anaerobic bacterium isolated from anaerobic sludge.</title>
        <authorList>
            <person name="Liu J."/>
        </authorList>
    </citation>
    <scope>NUCLEOTIDE SEQUENCE</scope>
    <source>
        <strain evidence="3">BAD-10</strain>
    </source>
</reference>
<evidence type="ECO:0000259" key="1">
    <source>
        <dbReference type="Pfam" id="PF01408"/>
    </source>
</evidence>
<dbReference type="SUPFAM" id="SSF55347">
    <property type="entry name" value="Glyceraldehyde-3-phosphate dehydrogenase-like, C-terminal domain"/>
    <property type="match status" value="1"/>
</dbReference>
<evidence type="ECO:0000259" key="2">
    <source>
        <dbReference type="Pfam" id="PF22725"/>
    </source>
</evidence>
<comment type="caution">
    <text evidence="3">The sequence shown here is derived from an EMBL/GenBank/DDBJ whole genome shotgun (WGS) entry which is preliminary data.</text>
</comment>
<dbReference type="PANTHER" id="PTHR43377:SF1">
    <property type="entry name" value="BILIVERDIN REDUCTASE A"/>
    <property type="match status" value="1"/>
</dbReference>
<feature type="domain" description="Gfo/Idh/MocA-like oxidoreductase N-terminal" evidence="1">
    <location>
        <begin position="2"/>
        <end position="118"/>
    </location>
</feature>